<keyword evidence="3" id="KW-1185">Reference proteome</keyword>
<dbReference type="Gene3D" id="2.120.10.10">
    <property type="match status" value="1"/>
</dbReference>
<evidence type="ECO:0000259" key="1">
    <source>
        <dbReference type="Pfam" id="PF13088"/>
    </source>
</evidence>
<sequence length="512" mass="56635">MRENTKLVFIDNDNHDFWASGNHGSSISFLGEKLLVSWSHKHARDGQSSAIYASSADPVDYAWRPLAKIADNGEGGAVSKYPATNPVFHCDAGKMRLFWQMTSDGTQASAQLRMRAGNMSDAFDSIHSVGWTTPVDGDPLTTSVSGDDFLNAAAALYPNAWPLLNGAFEPKKSFEKAPSFSSEKGHNLAAPDVDAAAIDAMIDALFARIREFDNTYLKDVKQQLLENRPALGPILDRLRRFSDILRFFDALHAHMRRNTLIVFLYMVYDTYNMVVMRLTVFNMFSPDRYERGWQTRSQPQKIRLENGADRLLLPVHSDVVNLSVVLYSDDDGANWHYAETPILGRGTIEPSIVQRPSGKLTAFLRTKAPDLYLDRIAVSDSCDYGITWSPAVPILNASIKSRDSGISALSLKYSRFDPSLGPFVVVYTPDEDGRDLHLCVGFFGTTAGGGNRPLAWLEPVCLEQADKDCRIGDPSVTEGDDGTLYISCSYRVSNGDGVSEKICVIQYDGLRG</sequence>
<feature type="domain" description="Sialidase" evidence="1">
    <location>
        <begin position="304"/>
        <end position="415"/>
    </location>
</feature>
<dbReference type="eggNOG" id="COG4409">
    <property type="taxonomic scope" value="Bacteria"/>
</dbReference>
<dbReference type="RefSeq" id="WP_169929168.1">
    <property type="nucleotide sequence ID" value="NZ_CP020330.1"/>
</dbReference>
<organism evidence="2 3">
    <name type="scientific">Martelella mediterranea DSM 17316</name>
    <dbReference type="NCBI Taxonomy" id="1122214"/>
    <lineage>
        <taxon>Bacteria</taxon>
        <taxon>Pseudomonadati</taxon>
        <taxon>Pseudomonadota</taxon>
        <taxon>Alphaproteobacteria</taxon>
        <taxon>Hyphomicrobiales</taxon>
        <taxon>Aurantimonadaceae</taxon>
        <taxon>Martelella</taxon>
    </lineage>
</organism>
<dbReference type="Pfam" id="PF13088">
    <property type="entry name" value="BNR_2"/>
    <property type="match status" value="1"/>
</dbReference>
<dbReference type="AlphaFoldDB" id="A0A1U9Z4V1"/>
<dbReference type="InterPro" id="IPR036278">
    <property type="entry name" value="Sialidase_sf"/>
</dbReference>
<dbReference type="InterPro" id="IPR011040">
    <property type="entry name" value="Sialidase"/>
</dbReference>
<evidence type="ECO:0000313" key="3">
    <source>
        <dbReference type="Proteomes" id="UP000191135"/>
    </source>
</evidence>
<protein>
    <submittedName>
        <fullName evidence="2">Putative neuraminidase (Sialidase)</fullName>
    </submittedName>
</protein>
<dbReference type="SUPFAM" id="SSF50939">
    <property type="entry name" value="Sialidases"/>
    <property type="match status" value="1"/>
</dbReference>
<gene>
    <name evidence="2" type="ORF">Mame_03434</name>
</gene>
<dbReference type="EMBL" id="CP020330">
    <property type="protein sequence ID" value="AQZ52739.1"/>
    <property type="molecule type" value="Genomic_DNA"/>
</dbReference>
<reference evidence="2 3" key="1">
    <citation type="submission" date="2017-03" db="EMBL/GenBank/DDBJ databases">
        <title>Foreign affairs: Plasmid Transfer between Roseobacters and Rhizobia.</title>
        <authorList>
            <person name="Bartling P."/>
            <person name="Bunk B."/>
            <person name="Overmann J."/>
            <person name="Brinkmann H."/>
            <person name="Petersen J."/>
        </authorList>
    </citation>
    <scope>NUCLEOTIDE SEQUENCE [LARGE SCALE GENOMIC DNA]</scope>
    <source>
        <strain evidence="2 3">MACL11</strain>
    </source>
</reference>
<accession>A0A1U9Z4V1</accession>
<evidence type="ECO:0000313" key="2">
    <source>
        <dbReference type="EMBL" id="AQZ52739.1"/>
    </source>
</evidence>
<dbReference type="CDD" id="cd15482">
    <property type="entry name" value="Sialidase_non-viral"/>
    <property type="match status" value="1"/>
</dbReference>
<dbReference type="Proteomes" id="UP000191135">
    <property type="component" value="Chromosome"/>
</dbReference>
<dbReference type="KEGG" id="mmed:Mame_03434"/>
<name>A0A1U9Z4V1_9HYPH</name>
<proteinExistence type="predicted"/>